<keyword evidence="9" id="KW-1185">Reference proteome</keyword>
<evidence type="ECO:0000313" key="8">
    <source>
        <dbReference type="EMBL" id="KAH7163366.1"/>
    </source>
</evidence>
<dbReference type="OrthoDB" id="3934656at2759"/>
<keyword evidence="2 5" id="KW-0349">Heme</keyword>
<dbReference type="InterPro" id="IPR017972">
    <property type="entry name" value="Cyt_P450_CS"/>
</dbReference>
<name>A0A9P9FKF4_9HYPO</name>
<dbReference type="PROSITE" id="PS00086">
    <property type="entry name" value="CYTOCHROME_P450"/>
    <property type="match status" value="1"/>
</dbReference>
<keyword evidence="7" id="KW-1133">Transmembrane helix</keyword>
<keyword evidence="4 5" id="KW-0408">Iron</keyword>
<dbReference type="CDD" id="cd11060">
    <property type="entry name" value="CYP57A1-like"/>
    <property type="match status" value="1"/>
</dbReference>
<accession>A0A9P9FKF4</accession>
<evidence type="ECO:0000256" key="4">
    <source>
        <dbReference type="ARBA" id="ARBA00023004"/>
    </source>
</evidence>
<dbReference type="PANTHER" id="PTHR24305">
    <property type="entry name" value="CYTOCHROME P450"/>
    <property type="match status" value="1"/>
</dbReference>
<feature type="transmembrane region" description="Helical" evidence="7">
    <location>
        <begin position="12"/>
        <end position="37"/>
    </location>
</feature>
<dbReference type="Pfam" id="PF00067">
    <property type="entry name" value="p450"/>
    <property type="match status" value="1"/>
</dbReference>
<dbReference type="PRINTS" id="PR00463">
    <property type="entry name" value="EP450I"/>
</dbReference>
<keyword evidence="7" id="KW-0812">Transmembrane</keyword>
<dbReference type="GO" id="GO:0020037">
    <property type="term" value="F:heme binding"/>
    <property type="evidence" value="ECO:0007669"/>
    <property type="project" value="InterPro"/>
</dbReference>
<dbReference type="InterPro" id="IPR001128">
    <property type="entry name" value="Cyt_P450"/>
</dbReference>
<dbReference type="Proteomes" id="UP000717696">
    <property type="component" value="Unassembled WGS sequence"/>
</dbReference>
<evidence type="ECO:0000256" key="1">
    <source>
        <dbReference type="ARBA" id="ARBA00001971"/>
    </source>
</evidence>
<protein>
    <submittedName>
        <fullName evidence="8">Cytochrome P450</fullName>
    </submittedName>
</protein>
<dbReference type="FunFam" id="1.10.630.10:FF:000050">
    <property type="entry name" value="Cytochrome P450 monooxygenase"/>
    <property type="match status" value="1"/>
</dbReference>
<dbReference type="SUPFAM" id="SSF48264">
    <property type="entry name" value="Cytochrome P450"/>
    <property type="match status" value="1"/>
</dbReference>
<dbReference type="GO" id="GO:0016705">
    <property type="term" value="F:oxidoreductase activity, acting on paired donors, with incorporation or reduction of molecular oxygen"/>
    <property type="evidence" value="ECO:0007669"/>
    <property type="project" value="InterPro"/>
</dbReference>
<dbReference type="InterPro" id="IPR036396">
    <property type="entry name" value="Cyt_P450_sf"/>
</dbReference>
<gene>
    <name evidence="8" type="ORF">B0J13DRAFT_491907</name>
</gene>
<keyword evidence="7" id="KW-0472">Membrane</keyword>
<comment type="cofactor">
    <cofactor evidence="1 5">
        <name>heme</name>
        <dbReference type="ChEBI" id="CHEBI:30413"/>
    </cofactor>
</comment>
<dbReference type="GO" id="GO:0005506">
    <property type="term" value="F:iron ion binding"/>
    <property type="evidence" value="ECO:0007669"/>
    <property type="project" value="InterPro"/>
</dbReference>
<sequence>MAELMSQAVEGFHSSLASFTFLHAFILLAGLFLFHFVKNKYVTRLRNVPGPFLAGCTRLWKLNHVRRGEMEKVQMQLHTQYGPVVRIAPNEVLISDPSAVKSIYGHTSNFGKTKFYIPFGTKDNDDLFTDPNIARHAHNRREIAAAYSMTSLVELEPFVDECTRIMCERLRDLFAQSRTPVDLASWLQFYAFDVIGQITFSQPFGFMREGMDVQACIAKLERYLVHGALFTVMPEYWSLYYVGMMLLSKIGLAYPPGLGIFHEFVGNQIKSRLERGDEGRADFVSRLQKMGRSELTIWRSCFANVAAGSDTTAISLRSIMYFLLRSPQTYKRLQEEITSFDAQGKISDPVTFGETINMPYLQAVMKEAMRVHPAVQWSLPRYVPPSNLQINSFTIPAGAEVGVNPYVIHRNKLIFGDDADQFRPERWLEDKDKARDMDRYMIQFGMGSRLCLGKNISLMEMAKLLPQLLRNFDFELVDPNAEWKVSNFWFAKQRDMDCYITERK</sequence>
<proteinExistence type="inferred from homology"/>
<dbReference type="InterPro" id="IPR002401">
    <property type="entry name" value="Cyt_P450_E_grp-I"/>
</dbReference>
<dbReference type="EMBL" id="JAGMUU010000001">
    <property type="protein sequence ID" value="KAH7163366.1"/>
    <property type="molecule type" value="Genomic_DNA"/>
</dbReference>
<comment type="similarity">
    <text evidence="6">Belongs to the cytochrome P450 family.</text>
</comment>
<comment type="caution">
    <text evidence="8">The sequence shown here is derived from an EMBL/GenBank/DDBJ whole genome shotgun (WGS) entry which is preliminary data.</text>
</comment>
<keyword evidence="6" id="KW-0560">Oxidoreductase</keyword>
<feature type="binding site" description="axial binding residue" evidence="5">
    <location>
        <position position="451"/>
    </location>
    <ligand>
        <name>heme</name>
        <dbReference type="ChEBI" id="CHEBI:30413"/>
    </ligand>
    <ligandPart>
        <name>Fe</name>
        <dbReference type="ChEBI" id="CHEBI:18248"/>
    </ligandPart>
</feature>
<evidence type="ECO:0000256" key="7">
    <source>
        <dbReference type="SAM" id="Phobius"/>
    </source>
</evidence>
<evidence type="ECO:0000256" key="6">
    <source>
        <dbReference type="RuleBase" id="RU000461"/>
    </source>
</evidence>
<keyword evidence="6" id="KW-0503">Monooxygenase</keyword>
<evidence type="ECO:0000256" key="5">
    <source>
        <dbReference type="PIRSR" id="PIRSR602401-1"/>
    </source>
</evidence>
<keyword evidence="3 5" id="KW-0479">Metal-binding</keyword>
<dbReference type="PRINTS" id="PR00385">
    <property type="entry name" value="P450"/>
</dbReference>
<organism evidence="8 9">
    <name type="scientific">Dactylonectria estremocensis</name>
    <dbReference type="NCBI Taxonomy" id="1079267"/>
    <lineage>
        <taxon>Eukaryota</taxon>
        <taxon>Fungi</taxon>
        <taxon>Dikarya</taxon>
        <taxon>Ascomycota</taxon>
        <taxon>Pezizomycotina</taxon>
        <taxon>Sordariomycetes</taxon>
        <taxon>Hypocreomycetidae</taxon>
        <taxon>Hypocreales</taxon>
        <taxon>Nectriaceae</taxon>
        <taxon>Dactylonectria</taxon>
    </lineage>
</organism>
<evidence type="ECO:0000256" key="3">
    <source>
        <dbReference type="ARBA" id="ARBA00022723"/>
    </source>
</evidence>
<dbReference type="GO" id="GO:0004497">
    <property type="term" value="F:monooxygenase activity"/>
    <property type="evidence" value="ECO:0007669"/>
    <property type="project" value="UniProtKB-KW"/>
</dbReference>
<evidence type="ECO:0000313" key="9">
    <source>
        <dbReference type="Proteomes" id="UP000717696"/>
    </source>
</evidence>
<dbReference type="InterPro" id="IPR050121">
    <property type="entry name" value="Cytochrome_P450_monoxygenase"/>
</dbReference>
<evidence type="ECO:0000256" key="2">
    <source>
        <dbReference type="ARBA" id="ARBA00022617"/>
    </source>
</evidence>
<reference evidence="8" key="1">
    <citation type="journal article" date="2021" name="Nat. Commun.">
        <title>Genetic determinants of endophytism in the Arabidopsis root mycobiome.</title>
        <authorList>
            <person name="Mesny F."/>
            <person name="Miyauchi S."/>
            <person name="Thiergart T."/>
            <person name="Pickel B."/>
            <person name="Atanasova L."/>
            <person name="Karlsson M."/>
            <person name="Huettel B."/>
            <person name="Barry K.W."/>
            <person name="Haridas S."/>
            <person name="Chen C."/>
            <person name="Bauer D."/>
            <person name="Andreopoulos W."/>
            <person name="Pangilinan J."/>
            <person name="LaButti K."/>
            <person name="Riley R."/>
            <person name="Lipzen A."/>
            <person name="Clum A."/>
            <person name="Drula E."/>
            <person name="Henrissat B."/>
            <person name="Kohler A."/>
            <person name="Grigoriev I.V."/>
            <person name="Martin F.M."/>
            <person name="Hacquard S."/>
        </authorList>
    </citation>
    <scope>NUCLEOTIDE SEQUENCE</scope>
    <source>
        <strain evidence="8">MPI-CAGE-AT-0021</strain>
    </source>
</reference>
<dbReference type="AlphaFoldDB" id="A0A9P9FKF4"/>
<dbReference type="PANTHER" id="PTHR24305:SF190">
    <property type="entry name" value="P450, PUTATIVE (EUROFUNG)-RELATED"/>
    <property type="match status" value="1"/>
</dbReference>
<dbReference type="Gene3D" id="1.10.630.10">
    <property type="entry name" value="Cytochrome P450"/>
    <property type="match status" value="1"/>
</dbReference>